<dbReference type="AlphaFoldDB" id="A0A5D2XJ06"/>
<keyword evidence="2" id="KW-1185">Reference proteome</keyword>
<name>A0A5D2XJ06_GOSMU</name>
<protein>
    <submittedName>
        <fullName evidence="1">Uncharacterized protein</fullName>
    </submittedName>
</protein>
<sequence length="56" mass="6014">MEEKRTKTTALHLPIRDGDIFGEPEGLAAQTPIVGMRWAEATGRGVCSGAKLVDTM</sequence>
<proteinExistence type="predicted"/>
<reference evidence="1 2" key="1">
    <citation type="submission" date="2019-07" db="EMBL/GenBank/DDBJ databases">
        <title>WGS assembly of Gossypium mustelinum.</title>
        <authorList>
            <person name="Chen Z.J."/>
            <person name="Sreedasyam A."/>
            <person name="Ando A."/>
            <person name="Song Q."/>
            <person name="De L."/>
            <person name="Hulse-Kemp A."/>
            <person name="Ding M."/>
            <person name="Ye W."/>
            <person name="Kirkbride R."/>
            <person name="Jenkins J."/>
            <person name="Plott C."/>
            <person name="Lovell J."/>
            <person name="Lin Y.-M."/>
            <person name="Vaughn R."/>
            <person name="Liu B."/>
            <person name="Li W."/>
            <person name="Simpson S."/>
            <person name="Scheffler B."/>
            <person name="Saski C."/>
            <person name="Grover C."/>
            <person name="Hu G."/>
            <person name="Conover J."/>
            <person name="Carlson J."/>
            <person name="Shu S."/>
            <person name="Boston L."/>
            <person name="Williams M."/>
            <person name="Peterson D."/>
            <person name="Mcgee K."/>
            <person name="Jones D."/>
            <person name="Wendel J."/>
            <person name="Stelly D."/>
            <person name="Grimwood J."/>
            <person name="Schmutz J."/>
        </authorList>
    </citation>
    <scope>NUCLEOTIDE SEQUENCE [LARGE SCALE GENOMIC DNA]</scope>
    <source>
        <strain evidence="1">1408120.09</strain>
    </source>
</reference>
<accession>A0A5D2XJ06</accession>
<gene>
    <name evidence="1" type="ORF">E1A91_A10G084400v1</name>
</gene>
<dbReference type="Proteomes" id="UP000323597">
    <property type="component" value="Chromosome A10"/>
</dbReference>
<dbReference type="EMBL" id="CM017645">
    <property type="protein sequence ID" value="TYJ13947.1"/>
    <property type="molecule type" value="Genomic_DNA"/>
</dbReference>
<organism evidence="1 2">
    <name type="scientific">Gossypium mustelinum</name>
    <name type="common">Cotton</name>
    <name type="synonym">Gossypium caicoense</name>
    <dbReference type="NCBI Taxonomy" id="34275"/>
    <lineage>
        <taxon>Eukaryota</taxon>
        <taxon>Viridiplantae</taxon>
        <taxon>Streptophyta</taxon>
        <taxon>Embryophyta</taxon>
        <taxon>Tracheophyta</taxon>
        <taxon>Spermatophyta</taxon>
        <taxon>Magnoliopsida</taxon>
        <taxon>eudicotyledons</taxon>
        <taxon>Gunneridae</taxon>
        <taxon>Pentapetalae</taxon>
        <taxon>rosids</taxon>
        <taxon>malvids</taxon>
        <taxon>Malvales</taxon>
        <taxon>Malvaceae</taxon>
        <taxon>Malvoideae</taxon>
        <taxon>Gossypium</taxon>
    </lineage>
</organism>
<evidence type="ECO:0000313" key="2">
    <source>
        <dbReference type="Proteomes" id="UP000323597"/>
    </source>
</evidence>
<evidence type="ECO:0000313" key="1">
    <source>
        <dbReference type="EMBL" id="TYJ13947.1"/>
    </source>
</evidence>